<evidence type="ECO:0000256" key="2">
    <source>
        <dbReference type="SAM" id="Phobius"/>
    </source>
</evidence>
<feature type="region of interest" description="Disordered" evidence="1">
    <location>
        <begin position="395"/>
        <end position="416"/>
    </location>
</feature>
<feature type="transmembrane region" description="Helical" evidence="2">
    <location>
        <begin position="37"/>
        <end position="55"/>
    </location>
</feature>
<sequence length="416" mass="43140">MGELRGIVRRYYAYKVTNAYGFYLPVSILYLTEVKGFGMEVIGLTGAAFLFAEVAAEIPTGYVGDRLGRRASLAAGNALSAVALGLWAVADSPLAYVALNAVWAVGWAFRSGTGKAWLYEILDAHGEADEFARVSGRANTALMLASAATAVAGGALVTVDWSLPFLANALLSALGIPILLTLPTVESERAARDDAGVEDETFTVGDALAALRLQVRRPEIRWFVAFAALLYALFELSRTFEQPAMAAAGVSAPALGVLYAGFKLVSAGAAASAGWVEDRLGVRGAFALLVPLLGATYATIAFAPVLVVPVVFLTRGVRSLFRPLRNQYLNDRVENVGRATVLSGATMVLSLVAGATKVVGGYAAAALGPIRFLAAAGVASAAAAGLVWVAVSPVRPRKGPESAGGDSDPEASVATD</sequence>
<reference evidence="4 5" key="1">
    <citation type="submission" date="2022-04" db="EMBL/GenBank/DDBJ databases">
        <title>Diverse halophilic archaea isolated from saline environments.</title>
        <authorList>
            <person name="Cui H.-L."/>
        </authorList>
    </citation>
    <scope>NUCLEOTIDE SEQUENCE [LARGE SCALE GENOMIC DNA]</scope>
    <source>
        <strain evidence="4 5">XZYJT49</strain>
        <plasmid evidence="4 5">unnamed1</plasmid>
    </source>
</reference>
<dbReference type="RefSeq" id="WP_248652499.1">
    <property type="nucleotide sequence ID" value="NZ_CP096660.1"/>
</dbReference>
<dbReference type="InterPro" id="IPR053160">
    <property type="entry name" value="MFS_DHA3_Transporter"/>
</dbReference>
<gene>
    <name evidence="4" type="ORF">M0R89_20100</name>
</gene>
<feature type="transmembrane region" description="Helical" evidence="2">
    <location>
        <begin position="339"/>
        <end position="360"/>
    </location>
</feature>
<keyword evidence="4" id="KW-0614">Plasmid</keyword>
<feature type="transmembrane region" description="Helical" evidence="2">
    <location>
        <begin position="288"/>
        <end position="312"/>
    </location>
</feature>
<dbReference type="InterPro" id="IPR020846">
    <property type="entry name" value="MFS_dom"/>
</dbReference>
<geneLocation type="plasmid" evidence="4 5">
    <name>unnamed1</name>
</geneLocation>
<dbReference type="Pfam" id="PF07690">
    <property type="entry name" value="MFS_1"/>
    <property type="match status" value="1"/>
</dbReference>
<protein>
    <submittedName>
        <fullName evidence="4">MFS transporter</fullName>
    </submittedName>
</protein>
<feature type="transmembrane region" description="Helical" evidence="2">
    <location>
        <begin position="220"/>
        <end position="237"/>
    </location>
</feature>
<dbReference type="Proteomes" id="UP000830729">
    <property type="component" value="Plasmid unnamed1"/>
</dbReference>
<feature type="transmembrane region" description="Helical" evidence="2">
    <location>
        <begin position="372"/>
        <end position="391"/>
    </location>
</feature>
<name>A0A8U0I0N1_9EURY</name>
<dbReference type="EMBL" id="CP096660">
    <property type="protein sequence ID" value="UPV76466.1"/>
    <property type="molecule type" value="Genomic_DNA"/>
</dbReference>
<evidence type="ECO:0000256" key="1">
    <source>
        <dbReference type="SAM" id="MobiDB-lite"/>
    </source>
</evidence>
<dbReference type="GO" id="GO:0022857">
    <property type="term" value="F:transmembrane transporter activity"/>
    <property type="evidence" value="ECO:0007669"/>
    <property type="project" value="InterPro"/>
</dbReference>
<dbReference type="GeneID" id="72187553"/>
<dbReference type="InterPro" id="IPR011701">
    <property type="entry name" value="MFS"/>
</dbReference>
<evidence type="ECO:0000313" key="5">
    <source>
        <dbReference type="Proteomes" id="UP000830729"/>
    </source>
</evidence>
<dbReference type="SUPFAM" id="SSF103473">
    <property type="entry name" value="MFS general substrate transporter"/>
    <property type="match status" value="1"/>
</dbReference>
<proteinExistence type="predicted"/>
<dbReference type="AlphaFoldDB" id="A0A8U0I0N1"/>
<evidence type="ECO:0000313" key="4">
    <source>
        <dbReference type="EMBL" id="UPV76466.1"/>
    </source>
</evidence>
<organism evidence="4 5">
    <name type="scientific">Halorussus limi</name>
    <dbReference type="NCBI Taxonomy" id="2938695"/>
    <lineage>
        <taxon>Archaea</taxon>
        <taxon>Methanobacteriati</taxon>
        <taxon>Methanobacteriota</taxon>
        <taxon>Stenosarchaea group</taxon>
        <taxon>Halobacteria</taxon>
        <taxon>Halobacteriales</taxon>
        <taxon>Haladaptataceae</taxon>
        <taxon>Halorussus</taxon>
    </lineage>
</organism>
<feature type="transmembrane region" description="Helical" evidence="2">
    <location>
        <begin position="93"/>
        <end position="109"/>
    </location>
</feature>
<dbReference type="Gene3D" id="1.20.1250.20">
    <property type="entry name" value="MFS general substrate transporter like domains"/>
    <property type="match status" value="2"/>
</dbReference>
<dbReference type="PROSITE" id="PS50850">
    <property type="entry name" value="MFS"/>
    <property type="match status" value="1"/>
</dbReference>
<evidence type="ECO:0000259" key="3">
    <source>
        <dbReference type="PROSITE" id="PS50850"/>
    </source>
</evidence>
<dbReference type="PANTHER" id="PTHR23530">
    <property type="entry name" value="TRANSPORT PROTEIN-RELATED"/>
    <property type="match status" value="1"/>
</dbReference>
<keyword evidence="2" id="KW-0812">Transmembrane</keyword>
<feature type="transmembrane region" description="Helical" evidence="2">
    <location>
        <begin position="165"/>
        <end position="182"/>
    </location>
</feature>
<keyword evidence="2" id="KW-1133">Transmembrane helix</keyword>
<dbReference type="InterPro" id="IPR036259">
    <property type="entry name" value="MFS_trans_sf"/>
</dbReference>
<feature type="transmembrane region" description="Helical" evidence="2">
    <location>
        <begin position="257"/>
        <end position="276"/>
    </location>
</feature>
<feature type="domain" description="Major facilitator superfamily (MFS) profile" evidence="3">
    <location>
        <begin position="1"/>
        <end position="395"/>
    </location>
</feature>
<accession>A0A8U0I0N1</accession>
<dbReference type="PANTHER" id="PTHR23530:SF1">
    <property type="entry name" value="PERMEASE, MAJOR FACILITATOR SUPERFAMILY-RELATED"/>
    <property type="match status" value="1"/>
</dbReference>
<keyword evidence="2" id="KW-0472">Membrane</keyword>
<keyword evidence="5" id="KW-1185">Reference proteome</keyword>
<dbReference type="KEGG" id="halx:M0R89_20100"/>
<feature type="transmembrane region" description="Helical" evidence="2">
    <location>
        <begin position="12"/>
        <end position="31"/>
    </location>
</feature>